<evidence type="ECO:0000313" key="1">
    <source>
        <dbReference type="EMBL" id="CRK94578.1"/>
    </source>
</evidence>
<accession>A0A1J1I496</accession>
<protein>
    <submittedName>
        <fullName evidence="1">CLUMA_CG008078, isoform A</fullName>
    </submittedName>
</protein>
<dbReference type="Proteomes" id="UP000183832">
    <property type="component" value="Unassembled WGS sequence"/>
</dbReference>
<proteinExistence type="predicted"/>
<evidence type="ECO:0000313" key="2">
    <source>
        <dbReference type="Proteomes" id="UP000183832"/>
    </source>
</evidence>
<gene>
    <name evidence="1" type="ORF">CLUMA_CG008078</name>
</gene>
<keyword evidence="2" id="KW-1185">Reference proteome</keyword>
<dbReference type="AlphaFoldDB" id="A0A1J1I496"/>
<sequence length="74" mass="8658">MCITDDIFHSLEYLFILVQSLFQLQVIASKRLNTLNQCNDASEIIGYEILNDFEVNEDNKAMNYSRDLNYVHIP</sequence>
<reference evidence="1 2" key="1">
    <citation type="submission" date="2015-04" db="EMBL/GenBank/DDBJ databases">
        <authorList>
            <person name="Syromyatnikov M.Y."/>
            <person name="Popov V.N."/>
        </authorList>
    </citation>
    <scope>NUCLEOTIDE SEQUENCE [LARGE SCALE GENOMIC DNA]</scope>
</reference>
<organism evidence="1 2">
    <name type="scientific">Clunio marinus</name>
    <dbReference type="NCBI Taxonomy" id="568069"/>
    <lineage>
        <taxon>Eukaryota</taxon>
        <taxon>Metazoa</taxon>
        <taxon>Ecdysozoa</taxon>
        <taxon>Arthropoda</taxon>
        <taxon>Hexapoda</taxon>
        <taxon>Insecta</taxon>
        <taxon>Pterygota</taxon>
        <taxon>Neoptera</taxon>
        <taxon>Endopterygota</taxon>
        <taxon>Diptera</taxon>
        <taxon>Nematocera</taxon>
        <taxon>Chironomoidea</taxon>
        <taxon>Chironomidae</taxon>
        <taxon>Clunio</taxon>
    </lineage>
</organism>
<name>A0A1J1I496_9DIPT</name>
<dbReference type="EMBL" id="CVRI01000039">
    <property type="protein sequence ID" value="CRK94578.1"/>
    <property type="molecule type" value="Genomic_DNA"/>
</dbReference>